<sequence>MYLTHDVMKEKLKDTKNIKKYYAKWVDRFTGAFDYLDESNYYDETPGYENCSEFEDVKSLVRDAVKTLKLLSKRVNKKKELKILIGKIVAFDIFAGRIEIRKTDMLWLINFIEWDCRILFEYAEEWASSEESCGCNMEILLNLADKHEKKIKGYRNSDTIFALLMAVGHCRSKLAEDFIIDNKIKWTYDSDDALIDDMVEYFEEERSYDLMRGKMLL</sequence>
<reference evidence="1" key="1">
    <citation type="journal article" date="2020" name="Nature">
        <title>Giant virus diversity and host interactions through global metagenomics.</title>
        <authorList>
            <person name="Schulz F."/>
            <person name="Roux S."/>
            <person name="Paez-Espino D."/>
            <person name="Jungbluth S."/>
            <person name="Walsh D.A."/>
            <person name="Denef V.J."/>
            <person name="McMahon K.D."/>
            <person name="Konstantinidis K.T."/>
            <person name="Eloe-Fadrosh E.A."/>
            <person name="Kyrpides N.C."/>
            <person name="Woyke T."/>
        </authorList>
    </citation>
    <scope>NUCLEOTIDE SEQUENCE</scope>
    <source>
        <strain evidence="1">GVMAG-M-3300020192-26</strain>
    </source>
</reference>
<organism evidence="1">
    <name type="scientific">viral metagenome</name>
    <dbReference type="NCBI Taxonomy" id="1070528"/>
    <lineage>
        <taxon>unclassified sequences</taxon>
        <taxon>metagenomes</taxon>
        <taxon>organismal metagenomes</taxon>
    </lineage>
</organism>
<proteinExistence type="predicted"/>
<dbReference type="EMBL" id="MN739357">
    <property type="protein sequence ID" value="QHT00665.1"/>
    <property type="molecule type" value="Genomic_DNA"/>
</dbReference>
<dbReference type="AlphaFoldDB" id="A0A6C0CAD3"/>
<accession>A0A6C0CAD3</accession>
<evidence type="ECO:0000313" key="1">
    <source>
        <dbReference type="EMBL" id="QHT00665.1"/>
    </source>
</evidence>
<protein>
    <submittedName>
        <fullName evidence="1">Uncharacterized protein</fullName>
    </submittedName>
</protein>
<name>A0A6C0CAD3_9ZZZZ</name>